<dbReference type="PROSITE" id="PS50240">
    <property type="entry name" value="TRYPSIN_DOM"/>
    <property type="match status" value="4"/>
</dbReference>
<keyword evidence="6" id="KW-0720">Serine protease</keyword>
<feature type="compositionally biased region" description="Low complexity" evidence="7">
    <location>
        <begin position="2091"/>
        <end position="2107"/>
    </location>
</feature>
<keyword evidence="3" id="KW-0843">Virulence</keyword>
<dbReference type="PRINTS" id="PR00722">
    <property type="entry name" value="CHYMOTRYPSIN"/>
</dbReference>
<comment type="similarity">
    <text evidence="1">Belongs to the peptidase S1 family.</text>
</comment>
<dbReference type="InterPro" id="IPR033116">
    <property type="entry name" value="TRYPSIN_SER"/>
</dbReference>
<keyword evidence="10" id="KW-1185">Reference proteome</keyword>
<proteinExistence type="inferred from homology"/>
<feature type="compositionally biased region" description="Polar residues" evidence="7">
    <location>
        <begin position="2961"/>
        <end position="3044"/>
    </location>
</feature>
<accession>A0AAV2YVI2</accession>
<keyword evidence="6" id="KW-0645">Protease</keyword>
<evidence type="ECO:0000256" key="6">
    <source>
        <dbReference type="RuleBase" id="RU363034"/>
    </source>
</evidence>
<dbReference type="InterPro" id="IPR009003">
    <property type="entry name" value="Peptidase_S1_PA"/>
</dbReference>
<feature type="domain" description="Peptidase S1" evidence="8">
    <location>
        <begin position="319"/>
        <end position="634"/>
    </location>
</feature>
<evidence type="ECO:0000313" key="10">
    <source>
        <dbReference type="Proteomes" id="UP001146120"/>
    </source>
</evidence>
<dbReference type="SUPFAM" id="SSF50494">
    <property type="entry name" value="Trypsin-like serine proteases"/>
    <property type="match status" value="7"/>
</dbReference>
<dbReference type="GO" id="GO:0006508">
    <property type="term" value="P:proteolysis"/>
    <property type="evidence" value="ECO:0007669"/>
    <property type="project" value="UniProtKB-KW"/>
</dbReference>
<keyword evidence="2" id="KW-0732">Signal</keyword>
<reference evidence="9" key="1">
    <citation type="submission" date="2022-11" db="EMBL/GenBank/DDBJ databases">
        <authorList>
            <person name="Morgan W.R."/>
            <person name="Tartar A."/>
        </authorList>
    </citation>
    <scope>NUCLEOTIDE SEQUENCE</scope>
    <source>
        <strain evidence="9">ARSEF 373</strain>
    </source>
</reference>
<dbReference type="InterPro" id="IPR018114">
    <property type="entry name" value="TRYPSIN_HIS"/>
</dbReference>
<dbReference type="PANTHER" id="PTHR24276:SF98">
    <property type="entry name" value="FI18310P1-RELATED"/>
    <property type="match status" value="1"/>
</dbReference>
<evidence type="ECO:0000256" key="3">
    <source>
        <dbReference type="ARBA" id="ARBA00023026"/>
    </source>
</evidence>
<dbReference type="PROSITE" id="PS00134">
    <property type="entry name" value="TRYPSIN_HIS"/>
    <property type="match status" value="3"/>
</dbReference>
<dbReference type="SMART" id="SM00020">
    <property type="entry name" value="Tryp_SPc"/>
    <property type="match status" value="2"/>
</dbReference>
<dbReference type="InterPro" id="IPR001254">
    <property type="entry name" value="Trypsin_dom"/>
</dbReference>
<keyword evidence="4" id="KW-1015">Disulfide bond</keyword>
<evidence type="ECO:0000259" key="8">
    <source>
        <dbReference type="PROSITE" id="PS50240"/>
    </source>
</evidence>
<dbReference type="EMBL" id="DAKRPA010000115">
    <property type="protein sequence ID" value="DAZ98145.1"/>
    <property type="molecule type" value="Genomic_DNA"/>
</dbReference>
<feature type="domain" description="Peptidase S1" evidence="8">
    <location>
        <begin position="1959"/>
        <end position="2247"/>
    </location>
</feature>
<dbReference type="InterPro" id="IPR001314">
    <property type="entry name" value="Peptidase_S1A"/>
</dbReference>
<keyword evidence="6" id="KW-0378">Hydrolase</keyword>
<feature type="region of interest" description="Disordered" evidence="7">
    <location>
        <begin position="2926"/>
        <end position="3076"/>
    </location>
</feature>
<evidence type="ECO:0000256" key="5">
    <source>
        <dbReference type="ARBA" id="ARBA00023180"/>
    </source>
</evidence>
<name>A0AAV2YVI2_9STRA</name>
<feature type="region of interest" description="Disordered" evidence="7">
    <location>
        <begin position="2068"/>
        <end position="2141"/>
    </location>
</feature>
<evidence type="ECO:0000256" key="4">
    <source>
        <dbReference type="ARBA" id="ARBA00023157"/>
    </source>
</evidence>
<evidence type="ECO:0000313" key="9">
    <source>
        <dbReference type="EMBL" id="DAZ98145.1"/>
    </source>
</evidence>
<dbReference type="Gene3D" id="2.40.10.10">
    <property type="entry name" value="Trypsin-like serine proteases"/>
    <property type="match status" value="7"/>
</dbReference>
<evidence type="ECO:0000256" key="7">
    <source>
        <dbReference type="SAM" id="MobiDB-lite"/>
    </source>
</evidence>
<organism evidence="9 10">
    <name type="scientific">Lagenidium giganteum</name>
    <dbReference type="NCBI Taxonomy" id="4803"/>
    <lineage>
        <taxon>Eukaryota</taxon>
        <taxon>Sar</taxon>
        <taxon>Stramenopiles</taxon>
        <taxon>Oomycota</taxon>
        <taxon>Peronosporomycetes</taxon>
        <taxon>Pythiales</taxon>
        <taxon>Pythiaceae</taxon>
    </lineage>
</organism>
<dbReference type="PROSITE" id="PS00135">
    <property type="entry name" value="TRYPSIN_SER"/>
    <property type="match status" value="2"/>
</dbReference>
<feature type="domain" description="Peptidase S1" evidence="8">
    <location>
        <begin position="1117"/>
        <end position="1350"/>
    </location>
</feature>
<dbReference type="PANTHER" id="PTHR24276">
    <property type="entry name" value="POLYSERASE-RELATED"/>
    <property type="match status" value="1"/>
</dbReference>
<dbReference type="InterPro" id="IPR050430">
    <property type="entry name" value="Peptidase_S1"/>
</dbReference>
<dbReference type="Pfam" id="PF00089">
    <property type="entry name" value="Trypsin"/>
    <property type="match status" value="7"/>
</dbReference>
<feature type="compositionally biased region" description="Polar residues" evidence="7">
    <location>
        <begin position="2928"/>
        <end position="2948"/>
    </location>
</feature>
<dbReference type="GO" id="GO:0004252">
    <property type="term" value="F:serine-type endopeptidase activity"/>
    <property type="evidence" value="ECO:0007669"/>
    <property type="project" value="InterPro"/>
</dbReference>
<dbReference type="InterPro" id="IPR043504">
    <property type="entry name" value="Peptidase_S1_PA_chymotrypsin"/>
</dbReference>
<comment type="caution">
    <text evidence="9">The sequence shown here is derived from an EMBL/GenBank/DDBJ whole genome shotgun (WGS) entry which is preliminary data.</text>
</comment>
<gene>
    <name evidence="9" type="ORF">N0F65_003131</name>
</gene>
<reference evidence="9" key="2">
    <citation type="journal article" date="2023" name="Microbiol Resour">
        <title>Decontamination and Annotation of the Draft Genome Sequence of the Oomycete Lagenidium giganteum ARSEF 373.</title>
        <authorList>
            <person name="Morgan W.R."/>
            <person name="Tartar A."/>
        </authorList>
    </citation>
    <scope>NUCLEOTIDE SEQUENCE</scope>
    <source>
        <strain evidence="9">ARSEF 373</strain>
    </source>
</reference>
<evidence type="ECO:0000256" key="2">
    <source>
        <dbReference type="ARBA" id="ARBA00022729"/>
    </source>
</evidence>
<sequence length="3173" mass="339058">MKGSAVASPSTSTAPVVVIEPPVTEAAVVTFPNITTKPSQSAPGNSSVAVAHHDNGDGSLAFVNQSLATSGSSNGDNQTVDFPQSHIEPLFPGGWNITDLPQLGKWNQHGGLLLIDYDSELFSLDGCIALAIAPTFFIATAACYAAGDQDVSLFISPSGHGYKRIPIKSVQIAHGYEYGEERNLVLLEVAEPHGLTPLRISQHKFQAYQQPDASITFVAADDTFSSSVDPLPLEHWQGAVLLPWTQCSTEKIDDNVCLIPAHPQYRADTFQFCKGFFMAGDELYGFPATSFFFEPTVSQQVTVIANHQDWIRQVTKDSALWGEASQVATPSLSQVETGPGYITIHGDHGVAKCGGVLVSPKEAVTLASCLQQLNVTSVVVGAGSREENGMLEDILPVKAVLVHPKFGSPGVGENDIAIVQLAAISYFMPAVLIDADAPSSPRPVLRSHPRRNATDCKLIAPPSDSSIVCSPVRPEDPILPALLSACQLAPTQSKSLTFGDGVLSARPDRLGALVDLVASPSASTTATNVCASTKGKPTLVTINAKPIQEFLANSLLGAQWWGGPTPDSPFVPRDPRAKSLACITVISAGNGSNAHELSIVDLSKDTPRVLENAVINFVLGNYSMVLGWTPPVFDSPTTMMRFYSTSNLTGLMDVVAAYSDLPLYHRKNRFHTSHSNPTAVSHANCSAGIFGVLVAPRFVLLDNDWLHLCANPTTVLFQSEEVSVKRVTSEVPVNASASLALFTLVELTTAPSAKPKLILRVRPDFLYTYIGLTLTRTKETTAITRMKSLMFDQQYKCKLRGDAARGQTGCVSSSEIERYPVKGPGFLTFGSFLVGLAFGSPVQWSEEKNFQGIARVGADVHMPFFDKVTDKQVTIVTDNIYLRERQTKFPSYVASLVAANGDVKDCTGVLIAPKYALTTASCIGQSSIHHVEVKLSSGIEKVYVRGRSTLDSKFKTSSDESHDFALLELENEASVTPVGLSNSTKIDSNGVLVRYDQYYRDKPVEITSNVTWVAMTAMDVKSQRDCELADGGIGFCVTDFNASDCNTKYKNTLGSVLIIVNENGREVLAGFHVHVDTDECGSFRYNAVISAKDLINRASSGHKWGEWMPDESAVTPVVDAQSELPPSKQYIVGLRETRTGQTFCGGTLISAQYVLTAAHCVLPENQTMWAAIGSMSSSGESGEIIPVVSRTAHPLHGMPNQYSYDVAVLELRTAAYASPIKLDNSLDYDGERATMYGYGQVSPDDHRMSPVVRQRNLPLLSTGQCRGKLPEIDKTVLCAGGEGGNDACLGDSGGPLVLNSGGVDYLVGVVSTGYGCGVDGIPGIYMRVASMADFINAYVVFPEWRWNINKTISVPSDPNMAAPSLNAPGLVSPISNSSKTNSSDQWMPLRSGPVAAAPNTTGNVSAGGPALSSMDGHMIGCSRGYDRPVNMKPLNSSMSQAFRYVLARYLLVGDYSNAAPPTSLVNALASSSNVITLYSQKDVVHMNSIIEDYAFRPLFRRKDRFQTTKSATRSALDENGFAVLQSAQAPSFNALGVLVSPRFVVTLEASLGSEEVTHVKLLEGIIRVKKLWFQRDSLSPQQAQRPDLLVAFELEHAAKAMPMPIVAALPEYNVMAPVNIDAFRDLAGDVPERMYTPATITYRRDIHQCGWNTASEMLCMEVTFEGSVKNTSVNFGVMRNGGSQIMGLALPSVMGWKTSNMTFVHLDSPSSRKFLDEVTNSTTVRDEKEYFARTLLKQMLPAIAEFETPMGPATCGGMLIARQTVLTTASCALHAPIVKVIIRGTPNTRDQKEEYDVAPSDIAIHPAFNKLSIDPAINVAVIHLSKHSDYFADARLLDVDFDPSTFKALYAIDIPSRTVTIINTTQSAAACGLDVPPYAATDLFCATIDSTAGCAASDSTTVLVGKPISGPARIIALGVATAENCNVHVFASMVSAFNMINANSVGQLWGSSLYGYGIRVGSKSGSGSRQPPTKPYVVGLRATKDGQNFCGGTLIAPAYVLTAAHCVVDGMANWVSIGSAKSSGDSNEALRVLTRHVHPAYKKPHMFSNDVAILELSISSYSPAVSLDNTPDFDDNEPSTMYGYASPPPTVSSESGSPPPTVSSGSPHVAHGGRPDNRGSPLLPTIPSVRGAVNSSDDHNAGSGAGLTLTTILPGSLPPSTQNALMGFLVGDFAAPRASGAVATASDVGRAIRNPQNTVVLYSTGDLAPINAILANYSNSPLSQRTDRVGLDADTVRALKWITTAEGHQVPVRRVWLQSEDPATNADDLTALAILELGKKLKGKCRLLARESPATKHLYSRAELTSLDFVFYNSHTIASVEATAEFQFSTDADEVLSCGEPLFYRPSWQDQLLCAKHSLQDTDPLFYPEAVSRGVLEQDNAVVGLVYGHSALVTEENEFQVRLVRLGTQQNSAFIDKVTNGKAQWSDDVFASEVEWKNNNPAYVASIYIESDEGDDIEVFCGGVLISSTQLLTTASCVRQHPTASKAKFQRMDGAVLSFEIKPGSAVVHPLYLQPTDYQYDIAIWELETSVQSIQPASLDFDAEADNAMLMVIPHKSLTPYRSSADEHSMLPSNSDNAPKVATIVPTSECPGVAATNDTSRTGGLRRAPLCVKLAPAARLSYKRPVLPLYGASLCSSADRIVGGALVKSKDGKKTRLTGLAAALGSDCQPDVFVSVADSANFINAFARGHSWGDKPVEADPSSGEDLLPESKRFVVGIRANKDSQNFCGGALIAPAYVLTAAHCVTDGMAKWVSVGSRQSSGDRTEFIQVIDKWEHPQYAHPYKFSYDAAILELKTAAYAEPVVLDSASDYRTGTRATMFGYGLESPTSNKLSSIVRQLSLPMLSQKDCAATLLDVDASVLCAGGEEGKDACSGDSGGPLVVTVNGKDYLAGFVSAGYCCGFDNVPGIYMRASALKSFINAHAVQPKWSDSSSGTPSSQMPAKTSRAPSPTEVAPDEDVTKPSSRPTDPTRDGSTQGRTHPPSSKPTFSPATGGQPIGPSTSPDAGKGTNSLTTTPSASRESGDSPATSGSHQTGMHTGSNSVNVLDGIHKLDPTGRPKAGSGASHGHAATEDRPIRSLELPAELSPVARDAVMWFLLGNTSASTINRDFLDRILSPDNALRLFSTSTTTTTILDVIANYSDTPLMTRQDRFSTTQAHSLLTGKNATSASSCG</sequence>
<dbReference type="Proteomes" id="UP001146120">
    <property type="component" value="Unassembled WGS sequence"/>
</dbReference>
<dbReference type="CDD" id="cd00190">
    <property type="entry name" value="Tryp_SPc"/>
    <property type="match status" value="2"/>
</dbReference>
<keyword evidence="5" id="KW-0325">Glycoprotein</keyword>
<feature type="domain" description="Peptidase S1" evidence="8">
    <location>
        <begin position="2701"/>
        <end position="2934"/>
    </location>
</feature>
<protein>
    <recommendedName>
        <fullName evidence="8">Peptidase S1 domain-containing protein</fullName>
    </recommendedName>
</protein>
<evidence type="ECO:0000256" key="1">
    <source>
        <dbReference type="ARBA" id="ARBA00007664"/>
    </source>
</evidence>